<dbReference type="InterPro" id="IPR031632">
    <property type="entry name" value="SVIP"/>
</dbReference>
<evidence type="ECO:0000313" key="7">
    <source>
        <dbReference type="Proteomes" id="UP001377567"/>
    </source>
</evidence>
<dbReference type="Proteomes" id="UP001377567">
    <property type="component" value="Unassembled WGS sequence"/>
</dbReference>
<feature type="region of interest" description="Disordered" evidence="4">
    <location>
        <begin position="1"/>
        <end position="80"/>
    </location>
</feature>
<dbReference type="AlphaFoldDB" id="A0AAV5RSK5"/>
<feature type="compositionally biased region" description="Polar residues" evidence="4">
    <location>
        <begin position="11"/>
        <end position="26"/>
    </location>
</feature>
<organism evidence="5 7">
    <name type="scientific">Maudiozyma humilis</name>
    <name type="common">Sour dough yeast</name>
    <name type="synonym">Kazachstania humilis</name>
    <dbReference type="NCBI Taxonomy" id="51915"/>
    <lineage>
        <taxon>Eukaryota</taxon>
        <taxon>Fungi</taxon>
        <taxon>Dikarya</taxon>
        <taxon>Ascomycota</taxon>
        <taxon>Saccharomycotina</taxon>
        <taxon>Saccharomycetes</taxon>
        <taxon>Saccharomycetales</taxon>
        <taxon>Saccharomycetaceae</taxon>
        <taxon>Maudiozyma</taxon>
    </lineage>
</organism>
<evidence type="ECO:0000256" key="1">
    <source>
        <dbReference type="ARBA" id="ARBA00022707"/>
    </source>
</evidence>
<proteinExistence type="predicted"/>
<evidence type="ECO:0000256" key="2">
    <source>
        <dbReference type="ARBA" id="ARBA00023139"/>
    </source>
</evidence>
<evidence type="ECO:0000256" key="3">
    <source>
        <dbReference type="ARBA" id="ARBA00023288"/>
    </source>
</evidence>
<evidence type="ECO:0000256" key="4">
    <source>
        <dbReference type="SAM" id="MobiDB-lite"/>
    </source>
</evidence>
<accession>A0AAV5RSK5</accession>
<reference evidence="5 7" key="1">
    <citation type="journal article" date="2023" name="Elife">
        <title>Identification of key yeast species and microbe-microbe interactions impacting larval growth of Drosophila in the wild.</title>
        <authorList>
            <person name="Mure A."/>
            <person name="Sugiura Y."/>
            <person name="Maeda R."/>
            <person name="Honda K."/>
            <person name="Sakurai N."/>
            <person name="Takahashi Y."/>
            <person name="Watada M."/>
            <person name="Katoh T."/>
            <person name="Gotoh A."/>
            <person name="Gotoh Y."/>
            <person name="Taniguchi I."/>
            <person name="Nakamura K."/>
            <person name="Hayashi T."/>
            <person name="Katayama T."/>
            <person name="Uemura T."/>
            <person name="Hattori Y."/>
        </authorList>
    </citation>
    <scope>NUCLEOTIDE SEQUENCE [LARGE SCALE GENOMIC DNA]</scope>
    <source>
        <strain evidence="5 7">KH-74</strain>
    </source>
</reference>
<keyword evidence="3" id="KW-0449">Lipoprotein</keyword>
<evidence type="ECO:0000313" key="5">
    <source>
        <dbReference type="EMBL" id="GMM54490.1"/>
    </source>
</evidence>
<gene>
    <name evidence="5" type="ORF">DAKH74_011060</name>
    <name evidence="6" type="ORF">DAKH74_017570</name>
</gene>
<reference evidence="5" key="2">
    <citation type="submission" date="2023-06" db="EMBL/GenBank/DDBJ databases">
        <authorList>
            <person name="Mure A."/>
            <person name="Hattori Y."/>
        </authorList>
    </citation>
    <scope>NUCLEOTIDE SEQUENCE</scope>
    <source>
        <strain evidence="5">KH-74</strain>
    </source>
</reference>
<keyword evidence="1" id="KW-0519">Myristate</keyword>
<evidence type="ECO:0000313" key="6">
    <source>
        <dbReference type="EMBL" id="GMM55141.1"/>
    </source>
</evidence>
<keyword evidence="2" id="KW-0564">Palmitate</keyword>
<sequence>MGLCGSKPDGPSQSVSQTKPETTQRTAQKKSSPPKKTKEKAAKDEHSTKKKTTQKTAQGVGSKLSESSEKQNTDISPREAARLAAEKRLKEKNDALTQGDLGKKLAKERAKTYNSYRKDE</sequence>
<dbReference type="EMBL" id="BTGD01000004">
    <property type="protein sequence ID" value="GMM55141.1"/>
    <property type="molecule type" value="Genomic_DNA"/>
</dbReference>
<protein>
    <submittedName>
        <fullName evidence="5">Uncharacterized protein</fullName>
    </submittedName>
</protein>
<name>A0AAV5RSK5_MAUHU</name>
<dbReference type="EMBL" id="BTGD01000003">
    <property type="protein sequence ID" value="GMM54490.1"/>
    <property type="molecule type" value="Genomic_DNA"/>
</dbReference>
<dbReference type="Pfam" id="PF15811">
    <property type="entry name" value="SVIP"/>
    <property type="match status" value="1"/>
</dbReference>
<feature type="compositionally biased region" description="Basic and acidic residues" evidence="4">
    <location>
        <begin position="66"/>
        <end position="80"/>
    </location>
</feature>
<keyword evidence="7" id="KW-1185">Reference proteome</keyword>
<comment type="caution">
    <text evidence="5">The sequence shown here is derived from an EMBL/GenBank/DDBJ whole genome shotgun (WGS) entry which is preliminary data.</text>
</comment>